<protein>
    <submittedName>
        <fullName evidence="3">M23 family metallopeptidase</fullName>
    </submittedName>
</protein>
<evidence type="ECO:0000259" key="2">
    <source>
        <dbReference type="Pfam" id="PF01551"/>
    </source>
</evidence>
<dbReference type="Pfam" id="PF01551">
    <property type="entry name" value="Peptidase_M23"/>
    <property type="match status" value="1"/>
</dbReference>
<dbReference type="InterPro" id="IPR011055">
    <property type="entry name" value="Dup_hybrid_motif"/>
</dbReference>
<dbReference type="KEGG" id="bacg:D2962_10460"/>
<accession>A0A3G2R6D9</accession>
<evidence type="ECO:0000313" key="4">
    <source>
        <dbReference type="Proteomes" id="UP000280960"/>
    </source>
</evidence>
<dbReference type="InterPro" id="IPR050570">
    <property type="entry name" value="Cell_wall_metabolism_enzyme"/>
</dbReference>
<dbReference type="Proteomes" id="UP000280960">
    <property type="component" value="Chromosome"/>
</dbReference>
<gene>
    <name evidence="3" type="ORF">D2962_10460</name>
</gene>
<dbReference type="RefSeq" id="WP_122014941.1">
    <property type="nucleotide sequence ID" value="NZ_CP033169.1"/>
</dbReference>
<name>A0A3G2R6D9_9FIRM</name>
<dbReference type="InterPro" id="IPR016047">
    <property type="entry name" value="M23ase_b-sheet_dom"/>
</dbReference>
<keyword evidence="4" id="KW-1185">Reference proteome</keyword>
<evidence type="ECO:0000313" key="3">
    <source>
        <dbReference type="EMBL" id="AYO30971.1"/>
    </source>
</evidence>
<dbReference type="SUPFAM" id="SSF51261">
    <property type="entry name" value="Duplicated hybrid motif"/>
    <property type="match status" value="1"/>
</dbReference>
<dbReference type="EMBL" id="CP033169">
    <property type="protein sequence ID" value="AYO30971.1"/>
    <property type="molecule type" value="Genomic_DNA"/>
</dbReference>
<dbReference type="PANTHER" id="PTHR21666:SF289">
    <property type="entry name" value="L-ALA--D-GLU ENDOPEPTIDASE"/>
    <property type="match status" value="1"/>
</dbReference>
<dbReference type="Gene3D" id="2.70.70.10">
    <property type="entry name" value="Glucose Permease (Domain IIA)"/>
    <property type="match status" value="1"/>
</dbReference>
<reference evidence="3 4" key="1">
    <citation type="submission" date="2018-10" db="EMBL/GenBank/DDBJ databases">
        <authorList>
            <person name="Zhang X."/>
        </authorList>
    </citation>
    <scope>NUCLEOTIDE SEQUENCE [LARGE SCALE GENOMIC DNA]</scope>
    <source>
        <strain evidence="3 4">SK-G1</strain>
    </source>
</reference>
<dbReference type="PANTHER" id="PTHR21666">
    <property type="entry name" value="PEPTIDASE-RELATED"/>
    <property type="match status" value="1"/>
</dbReference>
<sequence length="216" mass="24295">MYYNYYERSPKKNWLNMLDLKKVLICALLLIAVILLKKIDTPFTNLALSKIDYYVFKYTYDFKNLADTLKELPQVAESVPVFKQTASKSLVLPVSGDITSVFGKRIHPVLKVERMHNGIDIAQKEGTPVKAVLDGVVASVGEDPELGRFIKLNHDGGLATVYAHLKDVYVKQNEIVKQSFIIGTVGKSGLADSPHLHFEILKNDVPQDPEKWLNIP</sequence>
<dbReference type="GO" id="GO:0004222">
    <property type="term" value="F:metalloendopeptidase activity"/>
    <property type="evidence" value="ECO:0007669"/>
    <property type="project" value="TreeGrafter"/>
</dbReference>
<dbReference type="CDD" id="cd12797">
    <property type="entry name" value="M23_peptidase"/>
    <property type="match status" value="1"/>
</dbReference>
<evidence type="ECO:0000256" key="1">
    <source>
        <dbReference type="ARBA" id="ARBA00022729"/>
    </source>
</evidence>
<organism evidence="3 4">
    <name type="scientific">Biomaibacter acetigenes</name>
    <dbReference type="NCBI Taxonomy" id="2316383"/>
    <lineage>
        <taxon>Bacteria</taxon>
        <taxon>Bacillati</taxon>
        <taxon>Bacillota</taxon>
        <taxon>Clostridia</taxon>
        <taxon>Thermosediminibacterales</taxon>
        <taxon>Tepidanaerobacteraceae</taxon>
        <taxon>Biomaibacter</taxon>
    </lineage>
</organism>
<dbReference type="AlphaFoldDB" id="A0A3G2R6D9"/>
<proteinExistence type="predicted"/>
<feature type="domain" description="M23ase beta-sheet core" evidence="2">
    <location>
        <begin position="114"/>
        <end position="209"/>
    </location>
</feature>
<keyword evidence="1" id="KW-0732">Signal</keyword>